<gene>
    <name evidence="1" type="ORF">OUZ56_012267</name>
    <name evidence="2" type="ORF">OUZ56_033648</name>
</gene>
<dbReference type="Proteomes" id="UP001234178">
    <property type="component" value="Unassembled WGS sequence"/>
</dbReference>
<evidence type="ECO:0000313" key="1">
    <source>
        <dbReference type="EMBL" id="KAK4007106.1"/>
    </source>
</evidence>
<protein>
    <submittedName>
        <fullName evidence="2">Uncharacterized protein</fullName>
    </submittedName>
</protein>
<organism evidence="2 3">
    <name type="scientific">Daphnia magna</name>
    <dbReference type="NCBI Taxonomy" id="35525"/>
    <lineage>
        <taxon>Eukaryota</taxon>
        <taxon>Metazoa</taxon>
        <taxon>Ecdysozoa</taxon>
        <taxon>Arthropoda</taxon>
        <taxon>Crustacea</taxon>
        <taxon>Branchiopoda</taxon>
        <taxon>Diplostraca</taxon>
        <taxon>Cladocera</taxon>
        <taxon>Anomopoda</taxon>
        <taxon>Daphniidae</taxon>
        <taxon>Daphnia</taxon>
    </lineage>
</organism>
<evidence type="ECO:0000313" key="2">
    <source>
        <dbReference type="EMBL" id="KAK4045747.1"/>
    </source>
</evidence>
<comment type="caution">
    <text evidence="2">The sequence shown here is derived from an EMBL/GenBank/DDBJ whole genome shotgun (WGS) entry which is preliminary data.</text>
</comment>
<reference evidence="2 3" key="1">
    <citation type="journal article" date="2023" name="Nucleic Acids Res.">
        <title>The hologenome of Daphnia magna reveals possible DNA methylation and microbiome-mediated evolution of the host genome.</title>
        <authorList>
            <person name="Chaturvedi A."/>
            <person name="Li X."/>
            <person name="Dhandapani V."/>
            <person name="Marshall H."/>
            <person name="Kissane S."/>
            <person name="Cuenca-Cambronero M."/>
            <person name="Asole G."/>
            <person name="Calvet F."/>
            <person name="Ruiz-Romero M."/>
            <person name="Marangio P."/>
            <person name="Guigo R."/>
            <person name="Rago D."/>
            <person name="Mirbahai L."/>
            <person name="Eastwood N."/>
            <person name="Colbourne J.K."/>
            <person name="Zhou J."/>
            <person name="Mallon E."/>
            <person name="Orsini L."/>
        </authorList>
    </citation>
    <scope>NUCLEOTIDE SEQUENCE [LARGE SCALE GENOMIC DNA]</scope>
    <source>
        <strain evidence="2">LRV0_1</strain>
    </source>
</reference>
<accession>A0ABR0BAZ8</accession>
<evidence type="ECO:0000313" key="3">
    <source>
        <dbReference type="Proteomes" id="UP001234178"/>
    </source>
</evidence>
<keyword evidence="3" id="KW-1185">Reference proteome</keyword>
<proteinExistence type="predicted"/>
<dbReference type="EMBL" id="JAOYFB010000058">
    <property type="protein sequence ID" value="KAK4045747.1"/>
    <property type="molecule type" value="Genomic_DNA"/>
</dbReference>
<dbReference type="EMBL" id="JAOYFB010000002">
    <property type="protein sequence ID" value="KAK4007106.1"/>
    <property type="molecule type" value="Genomic_DNA"/>
</dbReference>
<name>A0ABR0BAZ8_9CRUS</name>
<sequence>MTPALSRVLPLVVSDRNIADQAWQDILNDPSILNLDHSGFSIDFVDNPVQFDIPKNFVLSTEMKL</sequence>